<sequence>MAPQRILLKPDVAVAAVALLLAVGAAAEELAPGPPPPAAPPALQASTCPGVLFGPAAATVTTYYDHTIEGVFRPALNNSLPLYVTCSSYGLGATPAATNWRMQITLCGATSCAVSVGWQPAYPACGSSQGPSCTAAAIGDAEYNEFQHVTYYSVDVPNAWAGYDTYYSARCFYLCDALDPDNTATPRTDGMSLVVAAPMGGWKNKGPTCCPKLFTTLGCPPVTKFPTESPPDFTLGNLNGYTCAQMTKLANAAGGGYGKLRRGLSSYLLNLANGAANNNCTCLKAAQQLIGDYDIYSNANQNGRCPTDGACPIIGKRDSDIDVYASCLFLQWTDGCTVQDCNNV</sequence>
<dbReference type="EMBL" id="LHPF02000061">
    <property type="protein sequence ID" value="PSC67397.1"/>
    <property type="molecule type" value="Genomic_DNA"/>
</dbReference>
<name>A0A2P6UZX1_9CHLO</name>
<evidence type="ECO:0000313" key="2">
    <source>
        <dbReference type="EMBL" id="PSC67397.1"/>
    </source>
</evidence>
<organism evidence="2 3">
    <name type="scientific">Micractinium conductrix</name>
    <dbReference type="NCBI Taxonomy" id="554055"/>
    <lineage>
        <taxon>Eukaryota</taxon>
        <taxon>Viridiplantae</taxon>
        <taxon>Chlorophyta</taxon>
        <taxon>core chlorophytes</taxon>
        <taxon>Trebouxiophyceae</taxon>
        <taxon>Chlorellales</taxon>
        <taxon>Chlorellaceae</taxon>
        <taxon>Chlorella clade</taxon>
        <taxon>Micractinium</taxon>
    </lineage>
</organism>
<keyword evidence="1" id="KW-0732">Signal</keyword>
<dbReference type="Proteomes" id="UP000239649">
    <property type="component" value="Unassembled WGS sequence"/>
</dbReference>
<comment type="caution">
    <text evidence="2">The sequence shown here is derived from an EMBL/GenBank/DDBJ whole genome shotgun (WGS) entry which is preliminary data.</text>
</comment>
<protein>
    <submittedName>
        <fullName evidence="2">DNA polymerase</fullName>
    </submittedName>
</protein>
<feature type="chain" id="PRO_5015124373" evidence="1">
    <location>
        <begin position="28"/>
        <end position="344"/>
    </location>
</feature>
<proteinExistence type="predicted"/>
<keyword evidence="3" id="KW-1185">Reference proteome</keyword>
<accession>A0A2P6UZX1</accession>
<reference evidence="2 3" key="1">
    <citation type="journal article" date="2018" name="Plant J.">
        <title>Genome sequences of Chlorella sorokiniana UTEX 1602 and Micractinium conductrix SAG 241.80: implications to maltose excretion by a green alga.</title>
        <authorList>
            <person name="Arriola M.B."/>
            <person name="Velmurugan N."/>
            <person name="Zhang Y."/>
            <person name="Plunkett M.H."/>
            <person name="Hondzo H."/>
            <person name="Barney B.M."/>
        </authorList>
    </citation>
    <scope>NUCLEOTIDE SEQUENCE [LARGE SCALE GENOMIC DNA]</scope>
    <source>
        <strain evidence="2 3">SAG 241.80</strain>
    </source>
</reference>
<evidence type="ECO:0000256" key="1">
    <source>
        <dbReference type="SAM" id="SignalP"/>
    </source>
</evidence>
<feature type="signal peptide" evidence="1">
    <location>
        <begin position="1"/>
        <end position="27"/>
    </location>
</feature>
<evidence type="ECO:0000313" key="3">
    <source>
        <dbReference type="Proteomes" id="UP000239649"/>
    </source>
</evidence>
<dbReference type="AlphaFoldDB" id="A0A2P6UZX1"/>
<gene>
    <name evidence="2" type="ORF">C2E20_8906</name>
</gene>